<name>A0A2N0BC06_9LEPT</name>
<evidence type="ECO:0000313" key="1">
    <source>
        <dbReference type="EMBL" id="PJZ94068.1"/>
    </source>
</evidence>
<dbReference type="AlphaFoldDB" id="A0A2N0BC06"/>
<accession>A0A2N0BC06</accession>
<organism evidence="1">
    <name type="scientific">Leptospira ellisii</name>
    <dbReference type="NCBI Taxonomy" id="2023197"/>
    <lineage>
        <taxon>Bacteria</taxon>
        <taxon>Pseudomonadati</taxon>
        <taxon>Spirochaetota</taxon>
        <taxon>Spirochaetia</taxon>
        <taxon>Leptospirales</taxon>
        <taxon>Leptospiraceae</taxon>
        <taxon>Leptospira</taxon>
    </lineage>
</organism>
<protein>
    <submittedName>
        <fullName evidence="1">Uncharacterized protein</fullName>
    </submittedName>
</protein>
<comment type="caution">
    <text evidence="1">The sequence shown here is derived from an EMBL/GenBank/DDBJ whole genome shotgun (WGS) entry which is preliminary data.</text>
</comment>
<proteinExistence type="predicted"/>
<accession>A0A2N0BP41</accession>
<dbReference type="EMBL" id="NPEF01000029">
    <property type="protein sequence ID" value="PJZ94068.1"/>
    <property type="molecule type" value="Genomic_DNA"/>
</dbReference>
<gene>
    <name evidence="1" type="ORF">CH379_04490</name>
</gene>
<sequence length="69" mass="7801">MILHGILFNGGLDGEFDRNDSNSASIVSSQTFPGKDSIFSIRLTGFALFFLFRMEPSDEISLRNKRRTE</sequence>
<reference evidence="1" key="1">
    <citation type="submission" date="2017-07" db="EMBL/GenBank/DDBJ databases">
        <title>Leptospira spp. isolated from tropical soils.</title>
        <authorList>
            <person name="Thibeaux R."/>
            <person name="Iraola G."/>
            <person name="Ferres I."/>
            <person name="Bierque E."/>
            <person name="Girault D."/>
            <person name="Soupe-Gilbert M.-E."/>
            <person name="Picardeau M."/>
            <person name="Goarant C."/>
        </authorList>
    </citation>
    <scope>NUCLEOTIDE SEQUENCE [LARGE SCALE GENOMIC DNA]</scope>
    <source>
        <strain evidence="1">ATI7-C-A5</strain>
    </source>
</reference>